<dbReference type="GO" id="GO:0006310">
    <property type="term" value="P:DNA recombination"/>
    <property type="evidence" value="ECO:0007669"/>
    <property type="project" value="UniProtKB-KW"/>
</dbReference>
<keyword evidence="1" id="KW-0233">DNA recombination</keyword>
<organism evidence="2">
    <name type="scientific">Euplotes crassus</name>
    <dbReference type="NCBI Taxonomy" id="5936"/>
    <lineage>
        <taxon>Eukaryota</taxon>
        <taxon>Sar</taxon>
        <taxon>Alveolata</taxon>
        <taxon>Ciliophora</taxon>
        <taxon>Intramacronucleata</taxon>
        <taxon>Spirotrichea</taxon>
        <taxon>Hypotrichia</taxon>
        <taxon>Euplotida</taxon>
        <taxon>Euplotidae</taxon>
        <taxon>Moneuplotes</taxon>
    </lineage>
</organism>
<reference evidence="2" key="1">
    <citation type="journal article" date="1993" name="Gene">
        <title>Structures of the Euplotes crassus Tec1 and Tec2 elements: identification of putative transposase coding regions.</title>
        <authorList>
            <person name="Jahn C.L."/>
            <person name="Doktor S.Z."/>
            <person name="Frels J.S."/>
            <person name="Jaraczewski J.W."/>
            <person name="Krikau M.F."/>
        </authorList>
    </citation>
    <scope>NUCLEOTIDE SEQUENCE</scope>
</reference>
<dbReference type="InterPro" id="IPR013762">
    <property type="entry name" value="Integrase-like_cat_sf"/>
</dbReference>
<dbReference type="CDD" id="cd00397">
    <property type="entry name" value="DNA_BRE_C"/>
    <property type="match status" value="1"/>
</dbReference>
<dbReference type="EMBL" id="L03360">
    <property type="protein sequence ID" value="AAA91341.1"/>
    <property type="molecule type" value="Genomic_DNA"/>
</dbReference>
<protein>
    <submittedName>
        <fullName evidence="2">ORF2B</fullName>
    </submittedName>
</protein>
<proteinExistence type="predicted"/>
<name>V9H074_EUPCR</name>
<dbReference type="InterPro" id="IPR011010">
    <property type="entry name" value="DNA_brk_join_enz"/>
</dbReference>
<dbReference type="GO" id="GO:0015074">
    <property type="term" value="P:DNA integration"/>
    <property type="evidence" value="ECO:0007669"/>
    <property type="project" value="InterPro"/>
</dbReference>
<dbReference type="SUPFAM" id="SSF56349">
    <property type="entry name" value="DNA breaking-rejoining enzymes"/>
    <property type="match status" value="1"/>
</dbReference>
<sequence>MSYSCEISSCCYQTRNRKLYNKYKRECGGNDPVAFYIFRSGISLDSTRRDCGRIFANFQKQDVGLDHNDVFDYFKFLDEEQIKNKNTIKKEYGLIRRILNVSYAVDKTKFPRANFKSKKRLKSVNKNPALSRKLLLEICNELYAKDYKMEALVVHLMFACALRADEVRFLMFNNIKKDRIGTSIVIYRSKTEEEQTLAIDQDLEDRIEEYKQILIKAGKYIEETRYTTRGEQKRGIFIFKDSYIWVYRLFIKRFKEILGDDFGITPAIMRSSAISDTTGEGNIIQAARLANHKDMRITRKHYLAAQKPFEVGREERKE</sequence>
<dbReference type="Gene3D" id="1.10.443.10">
    <property type="entry name" value="Intergrase catalytic core"/>
    <property type="match status" value="1"/>
</dbReference>
<dbReference type="AlphaFoldDB" id="V9H074"/>
<evidence type="ECO:0000256" key="1">
    <source>
        <dbReference type="ARBA" id="ARBA00023172"/>
    </source>
</evidence>
<accession>V9H074</accession>
<dbReference type="GO" id="GO:0003677">
    <property type="term" value="F:DNA binding"/>
    <property type="evidence" value="ECO:0007669"/>
    <property type="project" value="InterPro"/>
</dbReference>
<evidence type="ECO:0000313" key="2">
    <source>
        <dbReference type="EMBL" id="AAA91341.1"/>
    </source>
</evidence>